<keyword evidence="2" id="KW-1185">Reference proteome</keyword>
<gene>
    <name evidence="1" type="ORF">HEB94_005004</name>
</gene>
<dbReference type="Proteomes" id="UP000638648">
    <property type="component" value="Unassembled WGS sequence"/>
</dbReference>
<dbReference type="RefSeq" id="WP_192751984.1">
    <property type="nucleotide sequence ID" value="NZ_BAABJL010000198.1"/>
</dbReference>
<reference evidence="1" key="1">
    <citation type="submission" date="2020-10" db="EMBL/GenBank/DDBJ databases">
        <title>Sequencing the genomes of 1000 actinobacteria strains.</title>
        <authorList>
            <person name="Klenk H.-P."/>
        </authorList>
    </citation>
    <scope>NUCLEOTIDE SEQUENCE</scope>
    <source>
        <strain evidence="1">DSM 45354</strain>
    </source>
</reference>
<organism evidence="1 2">
    <name type="scientific">Actinopolymorpha pittospori</name>
    <dbReference type="NCBI Taxonomy" id="648752"/>
    <lineage>
        <taxon>Bacteria</taxon>
        <taxon>Bacillati</taxon>
        <taxon>Actinomycetota</taxon>
        <taxon>Actinomycetes</taxon>
        <taxon>Propionibacteriales</taxon>
        <taxon>Actinopolymorphaceae</taxon>
        <taxon>Actinopolymorpha</taxon>
    </lineage>
</organism>
<evidence type="ECO:0000313" key="1">
    <source>
        <dbReference type="EMBL" id="MBE1608156.1"/>
    </source>
</evidence>
<proteinExistence type="predicted"/>
<comment type="caution">
    <text evidence="1">The sequence shown here is derived from an EMBL/GenBank/DDBJ whole genome shotgun (WGS) entry which is preliminary data.</text>
</comment>
<protein>
    <submittedName>
        <fullName evidence="1">Uncharacterized protein</fullName>
    </submittedName>
</protein>
<accession>A0A927MX92</accession>
<dbReference type="AlphaFoldDB" id="A0A927MX92"/>
<evidence type="ECO:0000313" key="2">
    <source>
        <dbReference type="Proteomes" id="UP000638648"/>
    </source>
</evidence>
<sequence>MGETFIGEISDLLVQPALKLLVRHDDYEPDQLLAEAREVAGDLATLTHSSKVGLLEVVAFGDIPNGLAMLACAGTAHAVQTKRQIVEAHPTDGFGYCLNCWATPGRPAGARCLTVRLLAGPTLATLSPARNG</sequence>
<dbReference type="EMBL" id="JADBEM010000001">
    <property type="protein sequence ID" value="MBE1608156.1"/>
    <property type="molecule type" value="Genomic_DNA"/>
</dbReference>
<name>A0A927MX92_9ACTN</name>